<reference evidence="3" key="1">
    <citation type="submission" date="2016-10" db="EMBL/GenBank/DDBJ databases">
        <authorList>
            <person name="Varghese N."/>
            <person name="Submissions S."/>
        </authorList>
    </citation>
    <scope>NUCLEOTIDE SEQUENCE [LARGE SCALE GENOMIC DNA]</scope>
    <source>
        <strain evidence="3">DSM 22329</strain>
    </source>
</reference>
<name>A0A1H0U8Q4_9MICO</name>
<dbReference type="AlphaFoldDB" id="A0A1H0U8Q4"/>
<dbReference type="PANTHER" id="PTHR43031:SF1">
    <property type="entry name" value="PYRIDINE NUCLEOTIDE-DISULPHIDE OXIDOREDUCTASE"/>
    <property type="match status" value="1"/>
</dbReference>
<evidence type="ECO:0000313" key="3">
    <source>
        <dbReference type="Proteomes" id="UP000199077"/>
    </source>
</evidence>
<dbReference type="OrthoDB" id="9800872at2"/>
<dbReference type="GO" id="GO:0016740">
    <property type="term" value="F:transferase activity"/>
    <property type="evidence" value="ECO:0007669"/>
    <property type="project" value="UniProtKB-KW"/>
</dbReference>
<dbReference type="EMBL" id="LT629711">
    <property type="protein sequence ID" value="SDP62682.1"/>
    <property type="molecule type" value="Genomic_DNA"/>
</dbReference>
<dbReference type="PROSITE" id="PS50206">
    <property type="entry name" value="RHODANESE_3"/>
    <property type="match status" value="1"/>
</dbReference>
<protein>
    <submittedName>
        <fullName evidence="2">Rhodanese-related sulfurtransferase</fullName>
    </submittedName>
</protein>
<feature type="domain" description="Rhodanese" evidence="1">
    <location>
        <begin position="13"/>
        <end position="100"/>
    </location>
</feature>
<dbReference type="STRING" id="443156.SAMN04489867_3198"/>
<sequence length="106" mass="10808">MSEVSLEAFAAAHADGAAVIDVREPGEYVGGHVPGAVLMPMGQLPSRTSELARDQTVYVICASGNRSGAMTDYLVRAGFDAVSVAGGTSAWASTGRPVVTGQRPTA</sequence>
<dbReference type="SMART" id="SM00450">
    <property type="entry name" value="RHOD"/>
    <property type="match status" value="1"/>
</dbReference>
<keyword evidence="3" id="KW-1185">Reference proteome</keyword>
<dbReference type="Gene3D" id="3.40.250.10">
    <property type="entry name" value="Rhodanese-like domain"/>
    <property type="match status" value="1"/>
</dbReference>
<dbReference type="CDD" id="cd00158">
    <property type="entry name" value="RHOD"/>
    <property type="match status" value="1"/>
</dbReference>
<dbReference type="InterPro" id="IPR036873">
    <property type="entry name" value="Rhodanese-like_dom_sf"/>
</dbReference>
<organism evidence="2 3">
    <name type="scientific">Pedococcus dokdonensis</name>
    <dbReference type="NCBI Taxonomy" id="443156"/>
    <lineage>
        <taxon>Bacteria</taxon>
        <taxon>Bacillati</taxon>
        <taxon>Actinomycetota</taxon>
        <taxon>Actinomycetes</taxon>
        <taxon>Micrococcales</taxon>
        <taxon>Intrasporangiaceae</taxon>
        <taxon>Pedococcus</taxon>
    </lineage>
</organism>
<evidence type="ECO:0000259" key="1">
    <source>
        <dbReference type="PROSITE" id="PS50206"/>
    </source>
</evidence>
<dbReference type="Pfam" id="PF00581">
    <property type="entry name" value="Rhodanese"/>
    <property type="match status" value="1"/>
</dbReference>
<evidence type="ECO:0000313" key="2">
    <source>
        <dbReference type="EMBL" id="SDP62682.1"/>
    </source>
</evidence>
<dbReference type="SUPFAM" id="SSF52821">
    <property type="entry name" value="Rhodanese/Cell cycle control phosphatase"/>
    <property type="match status" value="1"/>
</dbReference>
<dbReference type="InterPro" id="IPR001763">
    <property type="entry name" value="Rhodanese-like_dom"/>
</dbReference>
<proteinExistence type="predicted"/>
<dbReference type="RefSeq" id="WP_091787667.1">
    <property type="nucleotide sequence ID" value="NZ_LT629711.1"/>
</dbReference>
<dbReference type="Proteomes" id="UP000199077">
    <property type="component" value="Chromosome I"/>
</dbReference>
<dbReference type="PANTHER" id="PTHR43031">
    <property type="entry name" value="FAD-DEPENDENT OXIDOREDUCTASE"/>
    <property type="match status" value="1"/>
</dbReference>
<keyword evidence="2" id="KW-0808">Transferase</keyword>
<dbReference type="InterPro" id="IPR050229">
    <property type="entry name" value="GlpE_sulfurtransferase"/>
</dbReference>
<gene>
    <name evidence="2" type="ORF">SAMN04489867_3198</name>
</gene>
<accession>A0A1H0U8Q4</accession>